<organism evidence="2 3">
    <name type="scientific">Cronobacter muytjensii</name>
    <dbReference type="NCBI Taxonomy" id="413501"/>
    <lineage>
        <taxon>Bacteria</taxon>
        <taxon>Pseudomonadati</taxon>
        <taxon>Pseudomonadota</taxon>
        <taxon>Gammaproteobacteria</taxon>
        <taxon>Enterobacterales</taxon>
        <taxon>Enterobacteriaceae</taxon>
        <taxon>Cronobacter</taxon>
    </lineage>
</organism>
<sequence length="65" mass="7508">MRRENRTPFDEESGSLKAKTRLLGGFFRIVVPGPGQKRRERFCTARRAARRASRRDATSESNNVR</sequence>
<comment type="caution">
    <text evidence="2">The sequence shown here is derived from an EMBL/GenBank/DDBJ whole genome shotgun (WGS) entry which is preliminary data.</text>
</comment>
<gene>
    <name evidence="2" type="ORF">FZI19_15335</name>
</gene>
<accession>A0ABQ6TX58</accession>
<proteinExistence type="predicted"/>
<evidence type="ECO:0000313" key="3">
    <source>
        <dbReference type="Proteomes" id="UP000469927"/>
    </source>
</evidence>
<reference evidence="2 3" key="1">
    <citation type="submission" date="2019-08" db="EMBL/GenBank/DDBJ databases">
        <title>Prevalence, distribution, and phylogeny of type two toxin-antitoxin genes possessed by Cronobacter species where C. sakazakii homologs follow sequence type lineages.</title>
        <authorList>
            <person name="Finkelstein S."/>
            <person name="Negrete F."/>
            <person name="Jang H."/>
            <person name="Gopinath G.R."/>
            <person name="Tall B.D."/>
        </authorList>
    </citation>
    <scope>NUCLEOTIDE SEQUENCE [LARGE SCALE GENOMIC DNA]</scope>
    <source>
        <strain evidence="2 3">MOD1_GK1257</strain>
    </source>
</reference>
<feature type="region of interest" description="Disordered" evidence="1">
    <location>
        <begin position="36"/>
        <end position="65"/>
    </location>
</feature>
<name>A0ABQ6TX58_9ENTR</name>
<dbReference type="Proteomes" id="UP000469927">
    <property type="component" value="Unassembled WGS sequence"/>
</dbReference>
<evidence type="ECO:0000313" key="2">
    <source>
        <dbReference type="EMBL" id="KAB0875650.1"/>
    </source>
</evidence>
<dbReference type="EMBL" id="WAGD01000046">
    <property type="protein sequence ID" value="KAB0875650.1"/>
    <property type="molecule type" value="Genomic_DNA"/>
</dbReference>
<keyword evidence="3" id="KW-1185">Reference proteome</keyword>
<evidence type="ECO:0000256" key="1">
    <source>
        <dbReference type="SAM" id="MobiDB-lite"/>
    </source>
</evidence>
<protein>
    <submittedName>
        <fullName evidence="2">Uncharacterized protein</fullName>
    </submittedName>
</protein>